<keyword evidence="2" id="KW-1185">Reference proteome</keyword>
<accession>A0AAP9NKD8</accession>
<protein>
    <submittedName>
        <fullName evidence="1">Uncharacterized protein</fullName>
    </submittedName>
</protein>
<evidence type="ECO:0000313" key="1">
    <source>
        <dbReference type="EMBL" id="QKS23790.1"/>
    </source>
</evidence>
<dbReference type="Proteomes" id="UP000509761">
    <property type="component" value="Chromosome"/>
</dbReference>
<proteinExistence type="predicted"/>
<gene>
    <name evidence="1" type="ORF">FX987_01557</name>
</gene>
<dbReference type="AlphaFoldDB" id="A0AAP9NKD8"/>
<organism evidence="1 2">
    <name type="scientific">Vreelandella titanicae</name>
    <dbReference type="NCBI Taxonomy" id="664683"/>
    <lineage>
        <taxon>Bacteria</taxon>
        <taxon>Pseudomonadati</taxon>
        <taxon>Pseudomonadota</taxon>
        <taxon>Gammaproteobacteria</taxon>
        <taxon>Oceanospirillales</taxon>
        <taxon>Halomonadaceae</taxon>
        <taxon>Vreelandella</taxon>
    </lineage>
</organism>
<reference evidence="1 2" key="1">
    <citation type="submission" date="2019-12" db="EMBL/GenBank/DDBJ databases">
        <title>Genome sequencing and assembly of endphytes of Porphyra tenera.</title>
        <authorList>
            <person name="Park J.M."/>
            <person name="Shin R."/>
            <person name="Jo S.H."/>
        </authorList>
    </citation>
    <scope>NUCLEOTIDE SEQUENCE [LARGE SCALE GENOMIC DNA]</scope>
    <source>
        <strain evidence="1 2">GPM3</strain>
    </source>
</reference>
<sequence length="37" mass="4207">MSVNSSQVALTFLLTKEAKHWDELNQNTPSLFSTIVR</sequence>
<name>A0AAP9NKD8_9GAMM</name>
<evidence type="ECO:0000313" key="2">
    <source>
        <dbReference type="Proteomes" id="UP000509761"/>
    </source>
</evidence>
<dbReference type="EMBL" id="CP054580">
    <property type="protein sequence ID" value="QKS23790.1"/>
    <property type="molecule type" value="Genomic_DNA"/>
</dbReference>